<accession>A0A9X1LMH5</accession>
<dbReference type="Proteomes" id="UP001139289">
    <property type="component" value="Unassembled WGS sequence"/>
</dbReference>
<sequence length="319" mass="35716">MEWISDPATAGGWLCERLDEDWSMHHFVPHGYEAYARVFHPAQVRSLPDRAMPPMDDWVRMPDAEQQHLMELVIDEEITWADTAEVFGTTMHALAQWYPLVRTPRDGDVRIAPDGREYTGPGEGRMPPSLLAALSVPLIAHTSTPDAGFVAVWEGWGGLLGGRGGNGRGFFEFSDGPLPEPSGWSSLKTSFENPFRKPRWHPGILSDEISKGPRLELPDRSHVLFSAAPSAFAHPDWILDVPWRDHEAEARGFAPDAEHPSILWPEDLAWVMVSEIDYDSTIVAGSRELVRAICADPAIEALPIREGSWLNWDDDEINR</sequence>
<proteinExistence type="predicted"/>
<dbReference type="EMBL" id="JAGTTM010000001">
    <property type="protein sequence ID" value="MCC2028390.1"/>
    <property type="molecule type" value="Genomic_DNA"/>
</dbReference>
<keyword evidence="2" id="KW-1185">Reference proteome</keyword>
<evidence type="ECO:0000313" key="2">
    <source>
        <dbReference type="Proteomes" id="UP001139289"/>
    </source>
</evidence>
<name>A0A9X1LMH5_9MICO</name>
<dbReference type="RefSeq" id="WP_227529659.1">
    <property type="nucleotide sequence ID" value="NZ_JAGTTM010000001.1"/>
</dbReference>
<organism evidence="1 2">
    <name type="scientific">Microbacterium tenebrionis</name>
    <dbReference type="NCBI Taxonomy" id="2830665"/>
    <lineage>
        <taxon>Bacteria</taxon>
        <taxon>Bacillati</taxon>
        <taxon>Actinomycetota</taxon>
        <taxon>Actinomycetes</taxon>
        <taxon>Micrococcales</taxon>
        <taxon>Microbacteriaceae</taxon>
        <taxon>Microbacterium</taxon>
    </lineage>
</organism>
<protein>
    <submittedName>
        <fullName evidence="1">Uncharacterized protein</fullName>
    </submittedName>
</protein>
<dbReference type="AlphaFoldDB" id="A0A9X1LMH5"/>
<comment type="caution">
    <text evidence="1">The sequence shown here is derived from an EMBL/GenBank/DDBJ whole genome shotgun (WGS) entry which is preliminary data.</text>
</comment>
<reference evidence="1" key="1">
    <citation type="submission" date="2021-04" db="EMBL/GenBank/DDBJ databases">
        <title>Microbacterium tenobrionis sp. nov. and Microbacterium allomyrinae sp. nov., isolated from larvae of Tenobrio molitor and Allomyrina dichotoma, respectively.</title>
        <authorList>
            <person name="Lee S.D."/>
        </authorList>
    </citation>
    <scope>NUCLEOTIDE SEQUENCE</scope>
    <source>
        <strain evidence="1">YMB-B2</strain>
    </source>
</reference>
<gene>
    <name evidence="1" type="ORF">KEC56_02415</name>
</gene>
<evidence type="ECO:0000313" key="1">
    <source>
        <dbReference type="EMBL" id="MCC2028390.1"/>
    </source>
</evidence>